<dbReference type="RefSeq" id="WP_379665372.1">
    <property type="nucleotide sequence ID" value="NZ_JBHULH010000001.1"/>
</dbReference>
<organism evidence="2 3">
    <name type="scientific">Pseudotenacibaculum haliotis</name>
    <dbReference type="NCBI Taxonomy" id="1862138"/>
    <lineage>
        <taxon>Bacteria</taxon>
        <taxon>Pseudomonadati</taxon>
        <taxon>Bacteroidota</taxon>
        <taxon>Flavobacteriia</taxon>
        <taxon>Flavobacteriales</taxon>
        <taxon>Flavobacteriaceae</taxon>
        <taxon>Pseudotenacibaculum</taxon>
    </lineage>
</organism>
<keyword evidence="1" id="KW-0812">Transmembrane</keyword>
<proteinExistence type="predicted"/>
<evidence type="ECO:0000313" key="2">
    <source>
        <dbReference type="EMBL" id="MFD2566667.1"/>
    </source>
</evidence>
<accession>A0ABW5LPD5</accession>
<keyword evidence="1" id="KW-1133">Transmembrane helix</keyword>
<gene>
    <name evidence="2" type="ORF">ACFSRZ_04740</name>
</gene>
<keyword evidence="1" id="KW-0472">Membrane</keyword>
<evidence type="ECO:0000256" key="1">
    <source>
        <dbReference type="SAM" id="Phobius"/>
    </source>
</evidence>
<evidence type="ECO:0008006" key="4">
    <source>
        <dbReference type="Google" id="ProtNLM"/>
    </source>
</evidence>
<dbReference type="EMBL" id="JBHULH010000001">
    <property type="protein sequence ID" value="MFD2566667.1"/>
    <property type="molecule type" value="Genomic_DNA"/>
</dbReference>
<protein>
    <recommendedName>
        <fullName evidence="4">Oxaloacetate decarboxylase</fullName>
    </recommendedName>
</protein>
<dbReference type="Proteomes" id="UP001597508">
    <property type="component" value="Unassembled WGS sequence"/>
</dbReference>
<evidence type="ECO:0000313" key="3">
    <source>
        <dbReference type="Proteomes" id="UP001597508"/>
    </source>
</evidence>
<reference evidence="3" key="1">
    <citation type="journal article" date="2019" name="Int. J. Syst. Evol. Microbiol.">
        <title>The Global Catalogue of Microorganisms (GCM) 10K type strain sequencing project: providing services to taxonomists for standard genome sequencing and annotation.</title>
        <authorList>
            <consortium name="The Broad Institute Genomics Platform"/>
            <consortium name="The Broad Institute Genome Sequencing Center for Infectious Disease"/>
            <person name="Wu L."/>
            <person name="Ma J."/>
        </authorList>
    </citation>
    <scope>NUCLEOTIDE SEQUENCE [LARGE SCALE GENOMIC DNA]</scope>
    <source>
        <strain evidence="3">KCTC 52127</strain>
    </source>
</reference>
<sequence>MTFQNIPLVSWSNGTVMIGVFALVCIGLIIALLLLVNGGSKKKES</sequence>
<comment type="caution">
    <text evidence="2">The sequence shown here is derived from an EMBL/GenBank/DDBJ whole genome shotgun (WGS) entry which is preliminary data.</text>
</comment>
<keyword evidence="3" id="KW-1185">Reference proteome</keyword>
<feature type="transmembrane region" description="Helical" evidence="1">
    <location>
        <begin position="16"/>
        <end position="36"/>
    </location>
</feature>
<name>A0ABW5LPD5_9FLAO</name>